<dbReference type="Gene3D" id="1.10.150.130">
    <property type="match status" value="1"/>
</dbReference>
<accession>A0ABS1D171</accession>
<name>A0ABS1D171_9PROT</name>
<keyword evidence="1" id="KW-0238">DNA-binding</keyword>
<dbReference type="EMBL" id="NRSG01000161">
    <property type="protein sequence ID" value="MBK1660273.1"/>
    <property type="molecule type" value="Genomic_DNA"/>
</dbReference>
<comment type="caution">
    <text evidence="2">The sequence shown here is derived from an EMBL/GenBank/DDBJ whole genome shotgun (WGS) entry which is preliminary data.</text>
</comment>
<dbReference type="SUPFAM" id="SSF47823">
    <property type="entry name" value="lambda integrase-like, N-terminal domain"/>
    <property type="match status" value="1"/>
</dbReference>
<evidence type="ECO:0000313" key="2">
    <source>
        <dbReference type="EMBL" id="MBK1660273.1"/>
    </source>
</evidence>
<proteinExistence type="predicted"/>
<keyword evidence="3" id="KW-1185">Reference proteome</keyword>
<dbReference type="InterPro" id="IPR010998">
    <property type="entry name" value="Integrase_recombinase_N"/>
</dbReference>
<reference evidence="2 3" key="1">
    <citation type="journal article" date="2020" name="Microorganisms">
        <title>Osmotic Adaptation and Compatible Solute Biosynthesis of Phototrophic Bacteria as Revealed from Genome Analyses.</title>
        <authorList>
            <person name="Imhoff J.F."/>
            <person name="Rahn T."/>
            <person name="Kunzel S."/>
            <person name="Keller A."/>
            <person name="Neulinger S.C."/>
        </authorList>
    </citation>
    <scope>NUCLEOTIDE SEQUENCE [LARGE SCALE GENOMIC DNA]</scope>
    <source>
        <strain evidence="2 3">DSM 15382</strain>
    </source>
</reference>
<evidence type="ECO:0008006" key="4">
    <source>
        <dbReference type="Google" id="ProtNLM"/>
    </source>
</evidence>
<dbReference type="Proteomes" id="UP000697995">
    <property type="component" value="Unassembled WGS sequence"/>
</dbReference>
<dbReference type="RefSeq" id="WP_133221724.1">
    <property type="nucleotide sequence ID" value="NZ_NRSG01000161.1"/>
</dbReference>
<gene>
    <name evidence="2" type="ORF">CKO45_18760</name>
</gene>
<sequence>MSPATLAAYAADWAGFEAWCRGRGVATLPATPATVAAYLAGIARRHGTPARRAAAIGTAELRRLVASCTDGLTGTRDRALLLLGFAAARQPCGGASWSRCSASI</sequence>
<organism evidence="2 3">
    <name type="scientific">Paracraurococcus ruber</name>
    <dbReference type="NCBI Taxonomy" id="77675"/>
    <lineage>
        <taxon>Bacteria</taxon>
        <taxon>Pseudomonadati</taxon>
        <taxon>Pseudomonadota</taxon>
        <taxon>Alphaproteobacteria</taxon>
        <taxon>Acetobacterales</taxon>
        <taxon>Roseomonadaceae</taxon>
        <taxon>Paracraurococcus</taxon>
    </lineage>
</organism>
<evidence type="ECO:0000256" key="1">
    <source>
        <dbReference type="ARBA" id="ARBA00023125"/>
    </source>
</evidence>
<protein>
    <recommendedName>
        <fullName evidence="4">Phage integrase, N-terminal SAM-like domain</fullName>
    </recommendedName>
</protein>
<evidence type="ECO:0000313" key="3">
    <source>
        <dbReference type="Proteomes" id="UP000697995"/>
    </source>
</evidence>